<organism evidence="3 4">
    <name type="scientific">Candida verbasci</name>
    <dbReference type="NCBI Taxonomy" id="1227364"/>
    <lineage>
        <taxon>Eukaryota</taxon>
        <taxon>Fungi</taxon>
        <taxon>Dikarya</taxon>
        <taxon>Ascomycota</taxon>
        <taxon>Saccharomycotina</taxon>
        <taxon>Pichiomycetes</taxon>
        <taxon>Debaryomycetaceae</taxon>
        <taxon>Candida/Lodderomyces clade</taxon>
        <taxon>Candida</taxon>
    </lineage>
</organism>
<keyword evidence="4" id="KW-1185">Reference proteome</keyword>
<evidence type="ECO:0000313" key="3">
    <source>
        <dbReference type="EMBL" id="CAI5757980.1"/>
    </source>
</evidence>
<sequence>MGSESKRIKNLETKFNDKFYTLQQEVSLLRQIVDFQNTKIDKLSKLYTDLIEDNKLAKQQHDEDVLNALNDVEVESLPETNELNNEPPSPSHLNNLQIQQHQQRLHQQHLHNQIGFESNMDPALQEPQPQQHPKPIEQPRPKRKKIEKKMNILFLHNPTTIREIYDEFYKGYKGQEPLCELDAKYGKHVWRGDSRSKESKRFQRRKKLCDAIQRGMIKYGKSADEIIDFIEKFRGDKSLTWIMNGNLPPDIDG</sequence>
<proteinExistence type="predicted"/>
<dbReference type="PANTHER" id="PTHR37784:SF2">
    <property type="entry name" value="HIGH-OSMOLARITY-INDUCED TRANSCRIPTION PROTEIN 1"/>
    <property type="match status" value="1"/>
</dbReference>
<dbReference type="GO" id="GO:0000981">
    <property type="term" value="F:DNA-binding transcription factor activity, RNA polymerase II-specific"/>
    <property type="evidence" value="ECO:0007669"/>
    <property type="project" value="TreeGrafter"/>
</dbReference>
<dbReference type="OrthoDB" id="428577at2759"/>
<feature type="region of interest" description="Disordered" evidence="1">
    <location>
        <begin position="77"/>
        <end position="143"/>
    </location>
</feature>
<feature type="compositionally biased region" description="Low complexity" evidence="1">
    <location>
        <begin position="92"/>
        <end position="102"/>
    </location>
</feature>
<accession>A0A9W4TUL8</accession>
<name>A0A9W4TUL8_9ASCO</name>
<dbReference type="EMBL" id="CANTUO010000002">
    <property type="protein sequence ID" value="CAI5757980.1"/>
    <property type="molecule type" value="Genomic_DNA"/>
</dbReference>
<comment type="caution">
    <text evidence="3">The sequence shown here is derived from an EMBL/GenBank/DDBJ whole genome shotgun (WGS) entry which is preliminary data.</text>
</comment>
<evidence type="ECO:0000259" key="2">
    <source>
        <dbReference type="Pfam" id="PF12550"/>
    </source>
</evidence>
<dbReference type="Pfam" id="PF12550">
    <property type="entry name" value="GCR1_C"/>
    <property type="match status" value="1"/>
</dbReference>
<dbReference type="GO" id="GO:0000978">
    <property type="term" value="F:RNA polymerase II cis-regulatory region sequence-specific DNA binding"/>
    <property type="evidence" value="ECO:0007669"/>
    <property type="project" value="TreeGrafter"/>
</dbReference>
<dbReference type="PANTHER" id="PTHR37784">
    <property type="entry name" value="PROTEIN MSN1"/>
    <property type="match status" value="1"/>
</dbReference>
<evidence type="ECO:0000313" key="4">
    <source>
        <dbReference type="Proteomes" id="UP001152885"/>
    </source>
</evidence>
<gene>
    <name evidence="3" type="ORF">CANVERA_P2492</name>
</gene>
<dbReference type="Proteomes" id="UP001152885">
    <property type="component" value="Unassembled WGS sequence"/>
</dbReference>
<reference evidence="3" key="1">
    <citation type="submission" date="2022-12" db="EMBL/GenBank/DDBJ databases">
        <authorList>
            <person name="Brejova B."/>
        </authorList>
    </citation>
    <scope>NUCLEOTIDE SEQUENCE</scope>
</reference>
<dbReference type="InterPro" id="IPR022210">
    <property type="entry name" value="TF_GCR1-like"/>
</dbReference>
<dbReference type="InterPro" id="IPR052146">
    <property type="entry name" value="HOT1"/>
</dbReference>
<dbReference type="AlphaFoldDB" id="A0A9W4TUL8"/>
<protein>
    <recommendedName>
        <fullName evidence="2">Transcription activator GCR1-like domain-containing protein</fullName>
    </recommendedName>
</protein>
<evidence type="ECO:0000256" key="1">
    <source>
        <dbReference type="SAM" id="MobiDB-lite"/>
    </source>
</evidence>
<feature type="domain" description="Transcription activator GCR1-like" evidence="2">
    <location>
        <begin position="154"/>
        <end position="234"/>
    </location>
</feature>
<dbReference type="GO" id="GO:0060963">
    <property type="term" value="P:positive regulation of ribosomal protein gene transcription by RNA polymerase II"/>
    <property type="evidence" value="ECO:0007669"/>
    <property type="project" value="TreeGrafter"/>
</dbReference>